<reference evidence="2 3" key="1">
    <citation type="submission" date="2013-10" db="EMBL/GenBank/DDBJ databases">
        <title>Salinisphaera halophila YIM 95161 Genome Sequencing.</title>
        <authorList>
            <person name="Lai Q."/>
            <person name="Li C."/>
            <person name="Shao Z."/>
        </authorList>
    </citation>
    <scope>NUCLEOTIDE SEQUENCE [LARGE SCALE GENOMIC DNA]</scope>
    <source>
        <strain evidence="2 3">YIM 95161</strain>
    </source>
</reference>
<evidence type="ECO:0000313" key="2">
    <source>
        <dbReference type="EMBL" id="ROO28267.1"/>
    </source>
</evidence>
<sequence>MRLLIAAITLTMFALGAGAAIQTIAWATGHGTPTQHIHIVNTRSGCRL</sequence>
<evidence type="ECO:0000256" key="1">
    <source>
        <dbReference type="SAM" id="SignalP"/>
    </source>
</evidence>
<dbReference type="EMBL" id="AYKF01000088">
    <property type="protein sequence ID" value="ROO28267.1"/>
    <property type="molecule type" value="Genomic_DNA"/>
</dbReference>
<feature type="signal peptide" evidence="1">
    <location>
        <begin position="1"/>
        <end position="19"/>
    </location>
</feature>
<gene>
    <name evidence="2" type="ORF">SAHL_10695</name>
</gene>
<evidence type="ECO:0000313" key="3">
    <source>
        <dbReference type="Proteomes" id="UP000285123"/>
    </source>
</evidence>
<comment type="caution">
    <text evidence="2">The sequence shown here is derived from an EMBL/GenBank/DDBJ whole genome shotgun (WGS) entry which is preliminary data.</text>
</comment>
<dbReference type="Proteomes" id="UP000285123">
    <property type="component" value="Unassembled WGS sequence"/>
</dbReference>
<feature type="chain" id="PRO_5019269957" evidence="1">
    <location>
        <begin position="20"/>
        <end position="48"/>
    </location>
</feature>
<dbReference type="RefSeq" id="WP_184947620.1">
    <property type="nucleotide sequence ID" value="NZ_AYKF01000088.1"/>
</dbReference>
<name>A0A423PRQ8_9GAMM</name>
<dbReference type="AlphaFoldDB" id="A0A423PRQ8"/>
<keyword evidence="1" id="KW-0732">Signal</keyword>
<accession>A0A423PRQ8</accession>
<organism evidence="2 3">
    <name type="scientific">Salinisphaera orenii YIM 95161</name>
    <dbReference type="NCBI Taxonomy" id="1051139"/>
    <lineage>
        <taxon>Bacteria</taxon>
        <taxon>Pseudomonadati</taxon>
        <taxon>Pseudomonadota</taxon>
        <taxon>Gammaproteobacteria</taxon>
        <taxon>Salinisphaerales</taxon>
        <taxon>Salinisphaeraceae</taxon>
        <taxon>Salinisphaera</taxon>
    </lineage>
</organism>
<protein>
    <submittedName>
        <fullName evidence="2">Uncharacterized protein</fullName>
    </submittedName>
</protein>
<proteinExistence type="predicted"/>